<reference evidence="2" key="1">
    <citation type="journal article" date="2020" name="Stud. Mycol.">
        <title>101 Dothideomycetes genomes: a test case for predicting lifestyles and emergence of pathogens.</title>
        <authorList>
            <person name="Haridas S."/>
            <person name="Albert R."/>
            <person name="Binder M."/>
            <person name="Bloem J."/>
            <person name="Labutti K."/>
            <person name="Salamov A."/>
            <person name="Andreopoulos B."/>
            <person name="Baker S."/>
            <person name="Barry K."/>
            <person name="Bills G."/>
            <person name="Bluhm B."/>
            <person name="Cannon C."/>
            <person name="Castanera R."/>
            <person name="Culley D."/>
            <person name="Daum C."/>
            <person name="Ezra D."/>
            <person name="Gonzalez J."/>
            <person name="Henrissat B."/>
            <person name="Kuo A."/>
            <person name="Liang C."/>
            <person name="Lipzen A."/>
            <person name="Lutzoni F."/>
            <person name="Magnuson J."/>
            <person name="Mondo S."/>
            <person name="Nolan M."/>
            <person name="Ohm R."/>
            <person name="Pangilinan J."/>
            <person name="Park H.-J."/>
            <person name="Ramirez L."/>
            <person name="Alfaro M."/>
            <person name="Sun H."/>
            <person name="Tritt A."/>
            <person name="Yoshinaga Y."/>
            <person name="Zwiers L.-H."/>
            <person name="Turgeon B."/>
            <person name="Goodwin S."/>
            <person name="Spatafora J."/>
            <person name="Crous P."/>
            <person name="Grigoriev I."/>
        </authorList>
    </citation>
    <scope>NUCLEOTIDE SEQUENCE</scope>
    <source>
        <strain evidence="2">CBS 125425</strain>
    </source>
</reference>
<feature type="compositionally biased region" description="Polar residues" evidence="1">
    <location>
        <begin position="424"/>
        <end position="434"/>
    </location>
</feature>
<feature type="compositionally biased region" description="Basic and acidic residues" evidence="1">
    <location>
        <begin position="176"/>
        <end position="188"/>
    </location>
</feature>
<organism evidence="2 3">
    <name type="scientific">Polyplosphaeria fusca</name>
    <dbReference type="NCBI Taxonomy" id="682080"/>
    <lineage>
        <taxon>Eukaryota</taxon>
        <taxon>Fungi</taxon>
        <taxon>Dikarya</taxon>
        <taxon>Ascomycota</taxon>
        <taxon>Pezizomycotina</taxon>
        <taxon>Dothideomycetes</taxon>
        <taxon>Pleosporomycetidae</taxon>
        <taxon>Pleosporales</taxon>
        <taxon>Tetraplosphaeriaceae</taxon>
        <taxon>Polyplosphaeria</taxon>
    </lineage>
</organism>
<name>A0A9P4R309_9PLEO</name>
<feature type="region of interest" description="Disordered" evidence="1">
    <location>
        <begin position="520"/>
        <end position="553"/>
    </location>
</feature>
<feature type="compositionally biased region" description="Polar residues" evidence="1">
    <location>
        <begin position="525"/>
        <end position="548"/>
    </location>
</feature>
<feature type="region of interest" description="Disordered" evidence="1">
    <location>
        <begin position="98"/>
        <end position="255"/>
    </location>
</feature>
<keyword evidence="3" id="KW-1185">Reference proteome</keyword>
<feature type="compositionally biased region" description="Low complexity" evidence="1">
    <location>
        <begin position="105"/>
        <end position="118"/>
    </location>
</feature>
<feature type="compositionally biased region" description="Polar residues" evidence="1">
    <location>
        <begin position="212"/>
        <end position="245"/>
    </location>
</feature>
<feature type="compositionally biased region" description="Basic and acidic residues" evidence="1">
    <location>
        <begin position="143"/>
        <end position="159"/>
    </location>
</feature>
<feature type="compositionally biased region" description="Polar residues" evidence="1">
    <location>
        <begin position="323"/>
        <end position="336"/>
    </location>
</feature>
<dbReference type="OrthoDB" id="5430532at2759"/>
<protein>
    <submittedName>
        <fullName evidence="2">Uncharacterized protein</fullName>
    </submittedName>
</protein>
<feature type="compositionally biased region" description="Polar residues" evidence="1">
    <location>
        <begin position="191"/>
        <end position="200"/>
    </location>
</feature>
<sequence>MKRKFSFNLAPVKVAHSKPDVSAKNTPEPTPSHTHRPEHRREPSKESEISLNSPFINRRSLSPKVEQELRAACAVILQDFKPSDHVFTEEAKRAAEIEKLKRKQYQQQHQQQQQQMHQQRQEQRQDANAVRVHRPTGAPQEPRSAHEARQPPKRVDSGVKVKPYPELPVQANTARRRTENGEEQDLRLSIKSPSSDTSRSAAARHEIDSDDGTSVTTPLTGSTDNANNGSTAPTTVAMTSSMSSKRASHQFDNAAAVADAQAAEWMRHELERRRHQMGSQVPIEQKAPARPPSRARSIKSEIKEYIFPGSRSLSRTQSRESLRSNGAASSNEQRAGTSYGWRSWGLQRKSSSRSSSRPTTSKGRIESSEPEKKEINLNRELPPLPSLDSWDKQEQIKQELPKKEQPKREYRKSGVQGAHIATMMRSQEQSQGQQDYAAAVRRHHRRSGSDTLAMRYSNSQSNKPAPHPVRSSSHLKAQAQATDAQRRSFHPTASSMDFDQMMSAMDSPGFDEQLRLRVNGHAHQRSTSTASRSPSKMSSDQSRTSAAPNFSRKISTDVAPIDPMDYYPFQNVVQIKAHNQEIKCDNKGKLRRVFSGWMLRKEKRGDWMQKVEKQGIKEGIMIQDQPALPPVIRY</sequence>
<feature type="compositionally biased region" description="Polar residues" evidence="1">
    <location>
        <begin position="470"/>
        <end position="483"/>
    </location>
</feature>
<dbReference type="AlphaFoldDB" id="A0A9P4R309"/>
<comment type="caution">
    <text evidence="2">The sequence shown here is derived from an EMBL/GenBank/DDBJ whole genome shotgun (WGS) entry which is preliminary data.</text>
</comment>
<feature type="region of interest" description="Disordered" evidence="1">
    <location>
        <begin position="268"/>
        <end position="489"/>
    </location>
</feature>
<dbReference type="EMBL" id="ML996130">
    <property type="protein sequence ID" value="KAF2735956.1"/>
    <property type="molecule type" value="Genomic_DNA"/>
</dbReference>
<gene>
    <name evidence="2" type="ORF">EJ04DRAFT_575757</name>
</gene>
<dbReference type="Proteomes" id="UP000799444">
    <property type="component" value="Unassembled WGS sequence"/>
</dbReference>
<proteinExistence type="predicted"/>
<feature type="compositionally biased region" description="Basic and acidic residues" evidence="1">
    <location>
        <begin position="389"/>
        <end position="412"/>
    </location>
</feature>
<evidence type="ECO:0000313" key="2">
    <source>
        <dbReference type="EMBL" id="KAF2735956.1"/>
    </source>
</evidence>
<accession>A0A9P4R309</accession>
<feature type="compositionally biased region" description="Low complexity" evidence="1">
    <location>
        <begin position="348"/>
        <end position="362"/>
    </location>
</feature>
<feature type="region of interest" description="Disordered" evidence="1">
    <location>
        <begin position="1"/>
        <end position="59"/>
    </location>
</feature>
<feature type="compositionally biased region" description="Basic and acidic residues" evidence="1">
    <location>
        <begin position="363"/>
        <end position="377"/>
    </location>
</feature>
<feature type="compositionally biased region" description="Basic and acidic residues" evidence="1">
    <location>
        <begin position="39"/>
        <end position="48"/>
    </location>
</feature>
<evidence type="ECO:0000313" key="3">
    <source>
        <dbReference type="Proteomes" id="UP000799444"/>
    </source>
</evidence>
<evidence type="ECO:0000256" key="1">
    <source>
        <dbReference type="SAM" id="MobiDB-lite"/>
    </source>
</evidence>